<dbReference type="Proteomes" id="UP000766595">
    <property type="component" value="Unassembled WGS sequence"/>
</dbReference>
<keyword evidence="2" id="KW-0732">Signal</keyword>
<feature type="signal peptide" evidence="2">
    <location>
        <begin position="1"/>
        <end position="23"/>
    </location>
</feature>
<evidence type="ECO:0000256" key="1">
    <source>
        <dbReference type="SAM" id="MobiDB-lite"/>
    </source>
</evidence>
<dbReference type="EMBL" id="JAHHZF010000014">
    <property type="protein sequence ID" value="MBT9292687.1"/>
    <property type="molecule type" value="Genomic_DNA"/>
</dbReference>
<evidence type="ECO:0000313" key="4">
    <source>
        <dbReference type="Proteomes" id="UP000766595"/>
    </source>
</evidence>
<accession>A0A947DBI0</accession>
<keyword evidence="4" id="KW-1185">Reference proteome</keyword>
<dbReference type="RefSeq" id="WP_261971183.1">
    <property type="nucleotide sequence ID" value="NZ_JAHHZF010000014.1"/>
</dbReference>
<sequence>MLVKIAAASLAFSALLGAPLASALPMAPQPAGAVESSILSVAWYCNGRGHCVKARRNGYVLRGGWQPSCQLNWFWDGYRCASRPVIVIRPHYKEYRRNDNGFRRNDQPFRGHQIRPHNNNNNNNHNNNQNNNNQNNNNPKKM</sequence>
<feature type="region of interest" description="Disordered" evidence="1">
    <location>
        <begin position="98"/>
        <end position="142"/>
    </location>
</feature>
<protein>
    <submittedName>
        <fullName evidence="3">Uncharacterized protein</fullName>
    </submittedName>
</protein>
<feature type="compositionally biased region" description="Basic and acidic residues" evidence="1">
    <location>
        <begin position="98"/>
        <end position="109"/>
    </location>
</feature>
<organism evidence="3 4">
    <name type="scientific">Prosthecodimorpha staleyi</name>
    <dbReference type="NCBI Taxonomy" id="2840188"/>
    <lineage>
        <taxon>Bacteria</taxon>
        <taxon>Pseudomonadati</taxon>
        <taxon>Pseudomonadota</taxon>
        <taxon>Alphaproteobacteria</taxon>
        <taxon>Hyphomicrobiales</taxon>
        <taxon>Ancalomicrobiaceae</taxon>
        <taxon>Prosthecodimorpha</taxon>
    </lineage>
</organism>
<proteinExistence type="predicted"/>
<evidence type="ECO:0000313" key="3">
    <source>
        <dbReference type="EMBL" id="MBT9292687.1"/>
    </source>
</evidence>
<evidence type="ECO:0000256" key="2">
    <source>
        <dbReference type="SAM" id="SignalP"/>
    </source>
</evidence>
<feature type="compositionally biased region" description="Low complexity" evidence="1">
    <location>
        <begin position="117"/>
        <end position="142"/>
    </location>
</feature>
<name>A0A947DBI0_9HYPH</name>
<feature type="chain" id="PRO_5037924413" evidence="2">
    <location>
        <begin position="24"/>
        <end position="142"/>
    </location>
</feature>
<gene>
    <name evidence="3" type="ORF">KL771_24720</name>
</gene>
<reference evidence="3 4" key="1">
    <citation type="submission" date="2021-06" db="EMBL/GenBank/DDBJ databases">
        <authorList>
            <person name="Grouzdev D.S."/>
            <person name="Koziaeva V."/>
        </authorList>
    </citation>
    <scope>NUCLEOTIDE SEQUENCE [LARGE SCALE GENOMIC DNA]</scope>
    <source>
        <strain evidence="3 4">22</strain>
    </source>
</reference>
<dbReference type="AlphaFoldDB" id="A0A947DBI0"/>
<comment type="caution">
    <text evidence="3">The sequence shown here is derived from an EMBL/GenBank/DDBJ whole genome shotgun (WGS) entry which is preliminary data.</text>
</comment>